<dbReference type="InterPro" id="IPR029021">
    <property type="entry name" value="Prot-tyrosine_phosphatase-like"/>
</dbReference>
<organism evidence="3 4">
    <name type="scientific">Piloderma croceum (strain F 1598)</name>
    <dbReference type="NCBI Taxonomy" id="765440"/>
    <lineage>
        <taxon>Eukaryota</taxon>
        <taxon>Fungi</taxon>
        <taxon>Dikarya</taxon>
        <taxon>Basidiomycota</taxon>
        <taxon>Agaricomycotina</taxon>
        <taxon>Agaricomycetes</taxon>
        <taxon>Agaricomycetidae</taxon>
        <taxon>Atheliales</taxon>
        <taxon>Atheliaceae</taxon>
        <taxon>Piloderma</taxon>
    </lineage>
</organism>
<dbReference type="FunCoup" id="A0A0C3FCP0">
    <property type="interactions" value="18"/>
</dbReference>
<dbReference type="PANTHER" id="PTHR31811:SF0">
    <property type="entry name" value="TRNA A64-2'-O-RIBOSYLPHOSPHATE TRANSFERASE"/>
    <property type="match status" value="1"/>
</dbReference>
<dbReference type="InParanoid" id="A0A0C3FCP0"/>
<evidence type="ECO:0000259" key="1">
    <source>
        <dbReference type="Pfam" id="PF04179"/>
    </source>
</evidence>
<protein>
    <recommendedName>
        <fullName evidence="5">Initiator tRNA phosphoribosyl transferase</fullName>
    </recommendedName>
</protein>
<dbReference type="GO" id="GO:0019988">
    <property type="term" value="P:charged-tRNA amino acid modification"/>
    <property type="evidence" value="ECO:0007669"/>
    <property type="project" value="InterPro"/>
</dbReference>
<dbReference type="EMBL" id="KN832994">
    <property type="protein sequence ID" value="KIM82475.1"/>
    <property type="molecule type" value="Genomic_DNA"/>
</dbReference>
<name>A0A0C3FCP0_PILCF</name>
<dbReference type="InterPro" id="IPR033449">
    <property type="entry name" value="Rit1_N"/>
</dbReference>
<dbReference type="Pfam" id="PF17184">
    <property type="entry name" value="Rit1_C"/>
    <property type="match status" value="1"/>
</dbReference>
<feature type="domain" description="Rit1 N-terminal" evidence="2">
    <location>
        <begin position="15"/>
        <end position="276"/>
    </location>
</feature>
<evidence type="ECO:0000259" key="2">
    <source>
        <dbReference type="Pfam" id="PF17184"/>
    </source>
</evidence>
<dbReference type="Proteomes" id="UP000054166">
    <property type="component" value="Unassembled WGS sequence"/>
</dbReference>
<dbReference type="AlphaFoldDB" id="A0A0C3FCP0"/>
<dbReference type="OrthoDB" id="45256at2759"/>
<dbReference type="GO" id="GO:0005737">
    <property type="term" value="C:cytoplasm"/>
    <property type="evidence" value="ECO:0007669"/>
    <property type="project" value="TreeGrafter"/>
</dbReference>
<dbReference type="InterPro" id="IPR033421">
    <property type="entry name" value="Rit1_DUSP-like"/>
</dbReference>
<dbReference type="PANTHER" id="PTHR31811">
    <property type="entry name" value="TRNA A64-2'-O-RIBOSYLPHOSPHATE TRANSFERASE"/>
    <property type="match status" value="1"/>
</dbReference>
<evidence type="ECO:0008006" key="5">
    <source>
        <dbReference type="Google" id="ProtNLM"/>
    </source>
</evidence>
<dbReference type="InterPro" id="IPR007306">
    <property type="entry name" value="Rit1"/>
</dbReference>
<keyword evidence="4" id="KW-1185">Reference proteome</keyword>
<dbReference type="STRING" id="765440.A0A0C3FCP0"/>
<dbReference type="PIRSF" id="PIRSF007747">
    <property type="entry name" value="Ribosyl_Ptfrase"/>
    <property type="match status" value="1"/>
</dbReference>
<sequence length="485" mass="53319">MPHQLDDVSSALVQIRRESLDIYNRLHSIEEDIAFVNLVHEIYADLPLIPNLRCGAWYTDPTITSSTPAYFKSTDGHYGNWSFNLRRPNLHLLPLIIDHHGLVLVDSTRAGKRIPDAFSKTVPIWCAVINRAVARVSPSTMPDDWDIALYTPPQVVSAQEHAQIEARLDGWANALVGSSYKLPCLLQPLRPLWITPATSAFPKPEKPFLPIICLSASKQVQDGIERRNGGYIYVQGSGDDHELWGMRLTPKCFWNHHDKLLRSSRLDLNGIVEAIVSASTAISAKDDWVTLPSEILKTAGKLLICSNANLPSPLPSSLLGATIGAVPAAFLQICAPGELALPQSHQLPDFSYPNYVRLEAPQGKRGQSQFLQNVLPESMSFISNQLRIGSSVCISCGTGGDRSVGVALAALQKFFDDTGSFVQEDTTRAPPNKLSIKTRLQWIISSHPQANPSRTTLKRVNEFLLTSAFLNHSTPISFPSAPASL</sequence>
<reference evidence="3 4" key="1">
    <citation type="submission" date="2014-04" db="EMBL/GenBank/DDBJ databases">
        <authorList>
            <consortium name="DOE Joint Genome Institute"/>
            <person name="Kuo A."/>
            <person name="Tarkka M."/>
            <person name="Buscot F."/>
            <person name="Kohler A."/>
            <person name="Nagy L.G."/>
            <person name="Floudas D."/>
            <person name="Copeland A."/>
            <person name="Barry K.W."/>
            <person name="Cichocki N."/>
            <person name="Veneault-Fourrey C."/>
            <person name="LaButti K."/>
            <person name="Lindquist E.A."/>
            <person name="Lipzen A."/>
            <person name="Lundell T."/>
            <person name="Morin E."/>
            <person name="Murat C."/>
            <person name="Sun H."/>
            <person name="Tunlid A."/>
            <person name="Henrissat B."/>
            <person name="Grigoriev I.V."/>
            <person name="Hibbett D.S."/>
            <person name="Martin F."/>
            <person name="Nordberg H.P."/>
            <person name="Cantor M.N."/>
            <person name="Hua S.X."/>
        </authorList>
    </citation>
    <scope>NUCLEOTIDE SEQUENCE [LARGE SCALE GENOMIC DNA]</scope>
    <source>
        <strain evidence="3 4">F 1598</strain>
    </source>
</reference>
<dbReference type="GO" id="GO:0043399">
    <property type="term" value="F:tRNA adenosine(64)-2'-O-ribosylphosphate transferase activity"/>
    <property type="evidence" value="ECO:0007669"/>
    <property type="project" value="InterPro"/>
</dbReference>
<reference evidence="4" key="2">
    <citation type="submission" date="2015-01" db="EMBL/GenBank/DDBJ databases">
        <title>Evolutionary Origins and Diversification of the Mycorrhizal Mutualists.</title>
        <authorList>
            <consortium name="DOE Joint Genome Institute"/>
            <consortium name="Mycorrhizal Genomics Consortium"/>
            <person name="Kohler A."/>
            <person name="Kuo A."/>
            <person name="Nagy L.G."/>
            <person name="Floudas D."/>
            <person name="Copeland A."/>
            <person name="Barry K.W."/>
            <person name="Cichocki N."/>
            <person name="Veneault-Fourrey C."/>
            <person name="LaButti K."/>
            <person name="Lindquist E.A."/>
            <person name="Lipzen A."/>
            <person name="Lundell T."/>
            <person name="Morin E."/>
            <person name="Murat C."/>
            <person name="Riley R."/>
            <person name="Ohm R."/>
            <person name="Sun H."/>
            <person name="Tunlid A."/>
            <person name="Henrissat B."/>
            <person name="Grigoriev I.V."/>
            <person name="Hibbett D.S."/>
            <person name="Martin F."/>
        </authorList>
    </citation>
    <scope>NUCLEOTIDE SEQUENCE [LARGE SCALE GENOMIC DNA]</scope>
    <source>
        <strain evidence="4">F 1598</strain>
    </source>
</reference>
<proteinExistence type="predicted"/>
<dbReference type="Pfam" id="PF04179">
    <property type="entry name" value="Init_tRNA_PT"/>
    <property type="match status" value="1"/>
</dbReference>
<gene>
    <name evidence="3" type="ORF">PILCRDRAFT_820335</name>
</gene>
<dbReference type="Gene3D" id="3.90.190.10">
    <property type="entry name" value="Protein tyrosine phosphatase superfamily"/>
    <property type="match status" value="1"/>
</dbReference>
<evidence type="ECO:0000313" key="4">
    <source>
        <dbReference type="Proteomes" id="UP000054166"/>
    </source>
</evidence>
<dbReference type="HOGENOM" id="CLU_027654_1_1_1"/>
<feature type="domain" description="Rit1 DUSP-like" evidence="1">
    <location>
        <begin position="354"/>
        <end position="464"/>
    </location>
</feature>
<evidence type="ECO:0000313" key="3">
    <source>
        <dbReference type="EMBL" id="KIM82475.1"/>
    </source>
</evidence>
<accession>A0A0C3FCP0</accession>